<evidence type="ECO:0000256" key="5">
    <source>
        <dbReference type="ARBA" id="ARBA00023136"/>
    </source>
</evidence>
<evidence type="ECO:0000256" key="6">
    <source>
        <dbReference type="SAM" id="Phobius"/>
    </source>
</evidence>
<evidence type="ECO:0000256" key="1">
    <source>
        <dbReference type="ARBA" id="ARBA00004162"/>
    </source>
</evidence>
<keyword evidence="4 6" id="KW-1133">Transmembrane helix</keyword>
<dbReference type="Gene3D" id="3.30.420.270">
    <property type="match status" value="1"/>
</dbReference>
<evidence type="ECO:0000256" key="4">
    <source>
        <dbReference type="ARBA" id="ARBA00022989"/>
    </source>
</evidence>
<gene>
    <name evidence="7" type="ORF">CARN7_0376</name>
</gene>
<dbReference type="EMBL" id="CABR01000043">
    <property type="protein sequence ID" value="CBI09639.1"/>
    <property type="molecule type" value="Genomic_DNA"/>
</dbReference>
<evidence type="ECO:0000256" key="3">
    <source>
        <dbReference type="ARBA" id="ARBA00022692"/>
    </source>
</evidence>
<dbReference type="InterPro" id="IPR003400">
    <property type="entry name" value="ExbD"/>
</dbReference>
<dbReference type="AlphaFoldDB" id="E6QQW8"/>
<comment type="subcellular location">
    <subcellularLocation>
        <location evidence="1">Cell membrane</location>
        <topology evidence="1">Single-pass membrane protein</topology>
    </subcellularLocation>
</comment>
<reference evidence="7" key="1">
    <citation type="submission" date="2009-10" db="EMBL/GenBank/DDBJ databases">
        <title>Diversity of trophic interactions inside an arsenic-rich microbial ecosystem.</title>
        <authorList>
            <person name="Bertin P.N."/>
            <person name="Heinrich-Salmeron A."/>
            <person name="Pelletier E."/>
            <person name="Goulhen-Chollet F."/>
            <person name="Arsene-Ploetze F."/>
            <person name="Gallien S."/>
            <person name="Calteau A."/>
            <person name="Vallenet D."/>
            <person name="Casiot C."/>
            <person name="Chane-Woon-Ming B."/>
            <person name="Giloteaux L."/>
            <person name="Barakat M."/>
            <person name="Bonnefoy V."/>
            <person name="Bruneel O."/>
            <person name="Chandler M."/>
            <person name="Cleiss J."/>
            <person name="Duran R."/>
            <person name="Elbaz-Poulichet F."/>
            <person name="Fonknechten N."/>
            <person name="Lauga B."/>
            <person name="Mornico D."/>
            <person name="Ortet P."/>
            <person name="Schaeffer C."/>
            <person name="Siguier P."/>
            <person name="Alexander Thil Smith A."/>
            <person name="Van Dorsselaer A."/>
            <person name="Weissenbach J."/>
            <person name="Medigue C."/>
            <person name="Le Paslier D."/>
        </authorList>
    </citation>
    <scope>NUCLEOTIDE SEQUENCE</scope>
</reference>
<keyword evidence="5 6" id="KW-0472">Membrane</keyword>
<feature type="transmembrane region" description="Helical" evidence="6">
    <location>
        <begin position="12"/>
        <end position="37"/>
    </location>
</feature>
<proteinExistence type="predicted"/>
<dbReference type="PANTHER" id="PTHR30558">
    <property type="entry name" value="EXBD MEMBRANE COMPONENT OF PMF-DRIVEN MACROMOLECULE IMPORT SYSTEM"/>
    <property type="match status" value="1"/>
</dbReference>
<dbReference type="GO" id="GO:0005886">
    <property type="term" value="C:plasma membrane"/>
    <property type="evidence" value="ECO:0007669"/>
    <property type="project" value="UniProtKB-SubCell"/>
</dbReference>
<name>E6QQW8_9ZZZZ</name>
<keyword evidence="2" id="KW-1003">Cell membrane</keyword>
<dbReference type="GO" id="GO:0022857">
    <property type="term" value="F:transmembrane transporter activity"/>
    <property type="evidence" value="ECO:0007669"/>
    <property type="project" value="InterPro"/>
</dbReference>
<keyword evidence="3 6" id="KW-0812">Transmembrane</keyword>
<evidence type="ECO:0000256" key="2">
    <source>
        <dbReference type="ARBA" id="ARBA00022475"/>
    </source>
</evidence>
<dbReference type="PANTHER" id="PTHR30558:SF7">
    <property type="entry name" value="TOL-PAL SYSTEM PROTEIN TOLR"/>
    <property type="match status" value="1"/>
</dbReference>
<organism evidence="7">
    <name type="scientific">mine drainage metagenome</name>
    <dbReference type="NCBI Taxonomy" id="410659"/>
    <lineage>
        <taxon>unclassified sequences</taxon>
        <taxon>metagenomes</taxon>
        <taxon>ecological metagenomes</taxon>
    </lineage>
</organism>
<evidence type="ECO:0000313" key="7">
    <source>
        <dbReference type="EMBL" id="CBI09639.1"/>
    </source>
</evidence>
<accession>E6QQW8</accession>
<comment type="caution">
    <text evidence="7">The sequence shown here is derived from an EMBL/GenBank/DDBJ whole genome shotgun (WGS) entry which is preliminary data.</text>
</comment>
<protein>
    <submittedName>
        <fullName evidence="7">Putative Biopolymer transport protein ExbD/TolR</fullName>
    </submittedName>
</protein>
<dbReference type="Pfam" id="PF02472">
    <property type="entry name" value="ExbD"/>
    <property type="match status" value="1"/>
</dbReference>
<sequence>MSSGRRNRRLMAQINVVPYIDVMMVLLVIFMVTAPMITPGQVDLPSVDKARNVSVMPAQITIHADTSLSVTDPLQSLQNRLMSDEQLATWVAKKQSDNPDQPVVIAADKQVRYDVVMKVMSLMQRNQVKHLGLLAVPASQQ</sequence>